<proteinExistence type="predicted"/>
<organism evidence="1 2">
    <name type="scientific">Parapusillimonas granuli</name>
    <dbReference type="NCBI Taxonomy" id="380911"/>
    <lineage>
        <taxon>Bacteria</taxon>
        <taxon>Pseudomonadati</taxon>
        <taxon>Pseudomonadota</taxon>
        <taxon>Betaproteobacteria</taxon>
        <taxon>Burkholderiales</taxon>
        <taxon>Alcaligenaceae</taxon>
        <taxon>Parapusillimonas</taxon>
    </lineage>
</organism>
<comment type="caution">
    <text evidence="1">The sequence shown here is derived from an EMBL/GenBank/DDBJ whole genome shotgun (WGS) entry which is preliminary data.</text>
</comment>
<dbReference type="EMBL" id="JACCEM010000006">
    <property type="protein sequence ID" value="NYT50248.1"/>
    <property type="molecule type" value="Genomic_DNA"/>
</dbReference>
<reference evidence="1 2" key="1">
    <citation type="submission" date="2020-07" db="EMBL/GenBank/DDBJ databases">
        <title>Taxonomic revisions and descriptions of new bacterial species based on genomic comparisons in the high-G+C-content subgroup of the family Alcaligenaceae.</title>
        <authorList>
            <person name="Szabo A."/>
            <person name="Felfoldi T."/>
        </authorList>
    </citation>
    <scope>NUCLEOTIDE SEQUENCE [LARGE SCALE GENOMIC DNA]</scope>
    <source>
        <strain evidence="1 2">LMG 24012</strain>
    </source>
</reference>
<accession>A0A853FZA5</accession>
<dbReference type="PANTHER" id="PTHR43883">
    <property type="entry name" value="SLR0207 PROTEIN"/>
    <property type="match status" value="1"/>
</dbReference>
<dbReference type="Pfam" id="PF13671">
    <property type="entry name" value="AAA_33"/>
    <property type="match status" value="1"/>
</dbReference>
<evidence type="ECO:0000313" key="2">
    <source>
        <dbReference type="Proteomes" id="UP000559809"/>
    </source>
</evidence>
<keyword evidence="2" id="KW-1185">Reference proteome</keyword>
<evidence type="ECO:0000313" key="1">
    <source>
        <dbReference type="EMBL" id="NYT50248.1"/>
    </source>
</evidence>
<dbReference type="Gene3D" id="3.40.50.300">
    <property type="entry name" value="P-loop containing nucleotide triphosphate hydrolases"/>
    <property type="match status" value="1"/>
</dbReference>
<sequence>MAYCPRSVLISNTQAQTEHECLVAALMRQFELRHGAPPVLLRTHASSIILAGDHAYKLKRPVRLPFLDFSTLALRRRFLQLELELNRRTAEALYLDVLPITGSFEQPEVGGSGEAVEWVLRMRRFDPDGGFDVLARQGRLTRAHMESLAAHIADFHLRLPPIPRAEVPAKNAWDWAAESLDEIAGGPNPPRFEAGLGVPELRAALAGAYAGLAPLRERRIAEGWVREGHGDLHLGNIVEWRGRVLAFDALEFDPALRRIDVINDISFTFMDLCANACAPLAWRLMNEYVERTGDYEGLRLLYAYAAAKALVRAKLCLLGQPGAAAFSKYWDLAWSFARPPERRRLILTMGLSGSGKSTVAGLLAERLGAVRIRSDVERKRLAGMAALDRPAAPAELYNQASNARTYDRLSRLAELLLGAGFPVILDAAFLRHDEREAMRRLAEGLGIPFAVVECRAGAPVMLQRVLQRAQAQTDPSDATPQVLKLQESYAEAVPEAWRAFHHIVRNDGSLAELSQELETNCRF</sequence>
<dbReference type="InterPro" id="IPR052732">
    <property type="entry name" value="Cell-binding_unc_protein"/>
</dbReference>
<name>A0A853FZA5_9BURK</name>
<dbReference type="AlphaFoldDB" id="A0A853FZA5"/>
<dbReference type="SUPFAM" id="SSF56112">
    <property type="entry name" value="Protein kinase-like (PK-like)"/>
    <property type="match status" value="1"/>
</dbReference>
<dbReference type="InterPro" id="IPR027417">
    <property type="entry name" value="P-loop_NTPase"/>
</dbReference>
<dbReference type="PANTHER" id="PTHR43883:SF1">
    <property type="entry name" value="GLUCONOKINASE"/>
    <property type="match status" value="1"/>
</dbReference>
<protein>
    <submittedName>
        <fullName evidence="1">AAA family ATPase</fullName>
    </submittedName>
</protein>
<dbReference type="RefSeq" id="WP_180155989.1">
    <property type="nucleotide sequence ID" value="NZ_JACCEM010000006.1"/>
</dbReference>
<gene>
    <name evidence="1" type="ORF">H0A72_13090</name>
</gene>
<dbReference type="InterPro" id="IPR011009">
    <property type="entry name" value="Kinase-like_dom_sf"/>
</dbReference>
<dbReference type="Proteomes" id="UP000559809">
    <property type="component" value="Unassembled WGS sequence"/>
</dbReference>
<dbReference type="SUPFAM" id="SSF52540">
    <property type="entry name" value="P-loop containing nucleoside triphosphate hydrolases"/>
    <property type="match status" value="1"/>
</dbReference>